<sequence>MDEKYRKQTMRIEEKLKVDITITLVNAKIKKQTTEVHAFAKWRENVIRLWQMKKIGSSTDVAICSWNSIGAMRHNCHQDDGSQGPADKKSFRCIMPKRKGT</sequence>
<dbReference type="EMBL" id="CAWUPB010001158">
    <property type="protein sequence ID" value="CAK7339684.1"/>
    <property type="molecule type" value="Genomic_DNA"/>
</dbReference>
<keyword evidence="3" id="KW-1185">Reference proteome</keyword>
<feature type="region of interest" description="Disordered" evidence="1">
    <location>
        <begin position="77"/>
        <end position="101"/>
    </location>
</feature>
<reference evidence="2 3" key="1">
    <citation type="submission" date="2024-01" db="EMBL/GenBank/DDBJ databases">
        <authorList>
            <person name="Waweru B."/>
        </authorList>
    </citation>
    <scope>NUCLEOTIDE SEQUENCE [LARGE SCALE GENOMIC DNA]</scope>
</reference>
<gene>
    <name evidence="2" type="ORF">DCAF_LOCUS14742</name>
</gene>
<protein>
    <submittedName>
        <fullName evidence="2">Uncharacterized protein</fullName>
    </submittedName>
</protein>
<proteinExistence type="predicted"/>
<dbReference type="Proteomes" id="UP001314170">
    <property type="component" value="Unassembled WGS sequence"/>
</dbReference>
<evidence type="ECO:0000256" key="1">
    <source>
        <dbReference type="SAM" id="MobiDB-lite"/>
    </source>
</evidence>
<accession>A0AAV1RWH2</accession>
<evidence type="ECO:0000313" key="3">
    <source>
        <dbReference type="Proteomes" id="UP001314170"/>
    </source>
</evidence>
<comment type="caution">
    <text evidence="2">The sequence shown here is derived from an EMBL/GenBank/DDBJ whole genome shotgun (WGS) entry which is preliminary data.</text>
</comment>
<dbReference type="AlphaFoldDB" id="A0AAV1RWH2"/>
<organism evidence="2 3">
    <name type="scientific">Dovyalis caffra</name>
    <dbReference type="NCBI Taxonomy" id="77055"/>
    <lineage>
        <taxon>Eukaryota</taxon>
        <taxon>Viridiplantae</taxon>
        <taxon>Streptophyta</taxon>
        <taxon>Embryophyta</taxon>
        <taxon>Tracheophyta</taxon>
        <taxon>Spermatophyta</taxon>
        <taxon>Magnoliopsida</taxon>
        <taxon>eudicotyledons</taxon>
        <taxon>Gunneridae</taxon>
        <taxon>Pentapetalae</taxon>
        <taxon>rosids</taxon>
        <taxon>fabids</taxon>
        <taxon>Malpighiales</taxon>
        <taxon>Salicaceae</taxon>
        <taxon>Flacourtieae</taxon>
        <taxon>Dovyalis</taxon>
    </lineage>
</organism>
<name>A0AAV1RWH2_9ROSI</name>
<evidence type="ECO:0000313" key="2">
    <source>
        <dbReference type="EMBL" id="CAK7339684.1"/>
    </source>
</evidence>
<feature type="compositionally biased region" description="Basic and acidic residues" evidence="1">
    <location>
        <begin position="77"/>
        <end position="90"/>
    </location>
</feature>